<keyword evidence="2" id="KW-1185">Reference proteome</keyword>
<name>A0AAF0ZPZ4_SOLVR</name>
<proteinExistence type="predicted"/>
<accession>A0AAF0ZPZ4</accession>
<evidence type="ECO:0000313" key="2">
    <source>
        <dbReference type="Proteomes" id="UP001234989"/>
    </source>
</evidence>
<dbReference type="PANTHER" id="PTHR36617:SF16">
    <property type="entry name" value="OS04G0516500 PROTEIN"/>
    <property type="match status" value="1"/>
</dbReference>
<dbReference type="AlphaFoldDB" id="A0AAF0ZPZ4"/>
<dbReference type="Proteomes" id="UP001234989">
    <property type="component" value="Chromosome 9"/>
</dbReference>
<dbReference type="EMBL" id="CP133620">
    <property type="protein sequence ID" value="WMV47251.1"/>
    <property type="molecule type" value="Genomic_DNA"/>
</dbReference>
<sequence length="147" mass="17929">MKWLWKYSTEQNQLWGRVIKFKHEQMDNWMTKEVTSLYVVRLWKFIRVLWSEMQEHSKIKVSNGNKTSFWNDKWHEVGILKVVFPDIYNLTNHHLKIVAEMWSAQGWNVSFRRQMNDWEINRVADFFNTLNQFSGLQTREDTLMVAK</sequence>
<dbReference type="PANTHER" id="PTHR36617">
    <property type="entry name" value="PROTEIN, PUTATIVE-RELATED"/>
    <property type="match status" value="1"/>
</dbReference>
<organism evidence="1 2">
    <name type="scientific">Solanum verrucosum</name>
    <dbReference type="NCBI Taxonomy" id="315347"/>
    <lineage>
        <taxon>Eukaryota</taxon>
        <taxon>Viridiplantae</taxon>
        <taxon>Streptophyta</taxon>
        <taxon>Embryophyta</taxon>
        <taxon>Tracheophyta</taxon>
        <taxon>Spermatophyta</taxon>
        <taxon>Magnoliopsida</taxon>
        <taxon>eudicotyledons</taxon>
        <taxon>Gunneridae</taxon>
        <taxon>Pentapetalae</taxon>
        <taxon>asterids</taxon>
        <taxon>lamiids</taxon>
        <taxon>Solanales</taxon>
        <taxon>Solanaceae</taxon>
        <taxon>Solanoideae</taxon>
        <taxon>Solaneae</taxon>
        <taxon>Solanum</taxon>
    </lineage>
</organism>
<gene>
    <name evidence="1" type="ORF">MTR67_040636</name>
</gene>
<protein>
    <submittedName>
        <fullName evidence="1">Uncharacterized protein</fullName>
    </submittedName>
</protein>
<evidence type="ECO:0000313" key="1">
    <source>
        <dbReference type="EMBL" id="WMV47251.1"/>
    </source>
</evidence>
<reference evidence="1" key="1">
    <citation type="submission" date="2023-08" db="EMBL/GenBank/DDBJ databases">
        <title>A de novo genome assembly of Solanum verrucosum Schlechtendal, a Mexican diploid species geographically isolated from the other diploid A-genome species in potato relatives.</title>
        <authorList>
            <person name="Hosaka K."/>
        </authorList>
    </citation>
    <scope>NUCLEOTIDE SEQUENCE</scope>
    <source>
        <tissue evidence="1">Young leaves</tissue>
    </source>
</reference>